<gene>
    <name evidence="2" type="ORF">DNTS_033777</name>
</gene>
<dbReference type="Pfam" id="PF17662">
    <property type="entry name" value="DUF5524"/>
    <property type="match status" value="1"/>
</dbReference>
<name>A0A553R316_9TELE</name>
<dbReference type="EMBL" id="SRMA01025280">
    <property type="protein sequence ID" value="TRY96581.1"/>
    <property type="molecule type" value="Genomic_DNA"/>
</dbReference>
<evidence type="ECO:0000313" key="3">
    <source>
        <dbReference type="Proteomes" id="UP000316079"/>
    </source>
</evidence>
<keyword evidence="3" id="KW-1185">Reference proteome</keyword>
<feature type="compositionally biased region" description="Polar residues" evidence="1">
    <location>
        <begin position="466"/>
        <end position="476"/>
    </location>
</feature>
<dbReference type="PROSITE" id="PS51257">
    <property type="entry name" value="PROKAR_LIPOPROTEIN"/>
    <property type="match status" value="1"/>
</dbReference>
<evidence type="ECO:0000313" key="2">
    <source>
        <dbReference type="EMBL" id="TRY96581.1"/>
    </source>
</evidence>
<protein>
    <submittedName>
        <fullName evidence="2">Uncharacterized protein</fullName>
    </submittedName>
</protein>
<dbReference type="AlphaFoldDB" id="A0A553R316"/>
<dbReference type="InterPro" id="IPR040247">
    <property type="entry name" value="DUF5524"/>
</dbReference>
<dbReference type="PANTHER" id="PTHR31097">
    <property type="entry name" value="SI:DKEY-276J7.1"/>
    <property type="match status" value="1"/>
</dbReference>
<organism evidence="2 3">
    <name type="scientific">Danionella cerebrum</name>
    <dbReference type="NCBI Taxonomy" id="2873325"/>
    <lineage>
        <taxon>Eukaryota</taxon>
        <taxon>Metazoa</taxon>
        <taxon>Chordata</taxon>
        <taxon>Craniata</taxon>
        <taxon>Vertebrata</taxon>
        <taxon>Euteleostomi</taxon>
        <taxon>Actinopterygii</taxon>
        <taxon>Neopterygii</taxon>
        <taxon>Teleostei</taxon>
        <taxon>Ostariophysi</taxon>
        <taxon>Cypriniformes</taxon>
        <taxon>Danionidae</taxon>
        <taxon>Danioninae</taxon>
        <taxon>Danionella</taxon>
    </lineage>
</organism>
<comment type="caution">
    <text evidence="2">The sequence shown here is derived from an EMBL/GenBank/DDBJ whole genome shotgun (WGS) entry which is preliminary data.</text>
</comment>
<dbReference type="Proteomes" id="UP000316079">
    <property type="component" value="Unassembled WGS sequence"/>
</dbReference>
<reference evidence="2 3" key="1">
    <citation type="journal article" date="2019" name="Sci. Data">
        <title>Hybrid genome assembly and annotation of Danionella translucida.</title>
        <authorList>
            <person name="Kadobianskyi M."/>
            <person name="Schulze L."/>
            <person name="Schuelke M."/>
            <person name="Judkewitz B."/>
        </authorList>
    </citation>
    <scope>NUCLEOTIDE SEQUENCE [LARGE SCALE GENOMIC DNA]</scope>
    <source>
        <strain evidence="2 3">Bolton</strain>
    </source>
</reference>
<dbReference type="STRING" id="623744.A0A553R316"/>
<proteinExistence type="predicted"/>
<sequence length="483" mass="52610">MKGVYLRRPLQPQQALIVESNLPSGYIAFSSCEIENNNVVSHGSSISTTQEEPGICCGERCDMQITFHSFPTRSEQSIPPFGGFTHSVSRLGLKVQTGPGLVIRKDRVQWFTGITMEACQSQGEETPREPSSRKPPVTSASLGHCIFSTAALQAASQRFHCGGFVVRGMQNYQMRCVVYKHASDKPTESQRKSEELHESLGPAVAFQHTLMQPAFWLLVASLLRQLSERVAPKAPSSSTLHLITPPRASTCATRRMIHNPGIDPSPSSVTAVMAAEPNYRRTKPGVRSAVVSSSNNASGPSSQIPGLCANAEVTPEERTKGRRVGIQATDSDYVKLAKQGGQKGLLWHSDPVEPKSDVSYKPSDWFSASPDESSSKVTSPDGIQRLEPPFGTDNCSAWDSGKDKNVSNATSKMEKLSLTQKDIEEANKFKKISHDKKSAAPVNMSKLLSFGYAEDENKSPNDDDASSMTSERTSTMGLEDELE</sequence>
<feature type="region of interest" description="Disordered" evidence="1">
    <location>
        <begin position="284"/>
        <end position="307"/>
    </location>
</feature>
<evidence type="ECO:0000256" key="1">
    <source>
        <dbReference type="SAM" id="MobiDB-lite"/>
    </source>
</evidence>
<dbReference type="OrthoDB" id="10012494at2759"/>
<dbReference type="PANTHER" id="PTHR31097:SF3">
    <property type="entry name" value="SI:DKEY-276J7.1"/>
    <property type="match status" value="1"/>
</dbReference>
<feature type="region of interest" description="Disordered" evidence="1">
    <location>
        <begin position="451"/>
        <end position="483"/>
    </location>
</feature>
<feature type="region of interest" description="Disordered" evidence="1">
    <location>
        <begin position="345"/>
        <end position="415"/>
    </location>
</feature>
<feature type="compositionally biased region" description="Low complexity" evidence="1">
    <location>
        <begin position="288"/>
        <end position="302"/>
    </location>
</feature>
<accession>A0A553R316</accession>